<dbReference type="InterPro" id="IPR016193">
    <property type="entry name" value="Cytidine_deaminase-like"/>
</dbReference>
<dbReference type="AlphaFoldDB" id="A0A6C0LEC8"/>
<organism evidence="4">
    <name type="scientific">viral metagenome</name>
    <dbReference type="NCBI Taxonomy" id="1070528"/>
    <lineage>
        <taxon>unclassified sequences</taxon>
        <taxon>metagenomes</taxon>
        <taxon>organismal metagenomes</taxon>
    </lineage>
</organism>
<evidence type="ECO:0000313" key="4">
    <source>
        <dbReference type="EMBL" id="QHU28041.1"/>
    </source>
</evidence>
<accession>A0A6C0LEC8</accession>
<sequence length="131" mass="14459">MAASLRRRHRELIDLDPRTNKLKPGCNHYHQALIIKGNKILASAHNSMGTRSRGSGYNDNTIHAEVAVVKSLGDISLLRGATLIVYRNNSLGNLLNSKPCSDCQCFLNKCISKYGLRKVLYSVESSLQSST</sequence>
<dbReference type="PROSITE" id="PS00903">
    <property type="entry name" value="CYT_DCMP_DEAMINASES_1"/>
    <property type="match status" value="1"/>
</dbReference>
<dbReference type="SUPFAM" id="SSF53927">
    <property type="entry name" value="Cytidine deaminase-like"/>
    <property type="match status" value="1"/>
</dbReference>
<dbReference type="GO" id="GO:0008270">
    <property type="term" value="F:zinc ion binding"/>
    <property type="evidence" value="ECO:0007669"/>
    <property type="project" value="InterPro"/>
</dbReference>
<keyword evidence="1" id="KW-0479">Metal-binding</keyword>
<dbReference type="GO" id="GO:0016787">
    <property type="term" value="F:hydrolase activity"/>
    <property type="evidence" value="ECO:0007669"/>
    <property type="project" value="InterPro"/>
</dbReference>
<keyword evidence="2" id="KW-0862">Zinc</keyword>
<evidence type="ECO:0000259" key="3">
    <source>
        <dbReference type="Pfam" id="PF00383"/>
    </source>
</evidence>
<dbReference type="InterPro" id="IPR002125">
    <property type="entry name" value="CMP_dCMP_dom"/>
</dbReference>
<name>A0A6C0LEC8_9ZZZZ</name>
<evidence type="ECO:0000256" key="2">
    <source>
        <dbReference type="ARBA" id="ARBA00022833"/>
    </source>
</evidence>
<proteinExistence type="predicted"/>
<protein>
    <recommendedName>
        <fullName evidence="3">CMP/dCMP-type deaminase domain-containing protein</fullName>
    </recommendedName>
</protein>
<dbReference type="Gene3D" id="3.40.140.10">
    <property type="entry name" value="Cytidine Deaminase, domain 2"/>
    <property type="match status" value="1"/>
</dbReference>
<feature type="domain" description="CMP/dCMP-type deaminase" evidence="3">
    <location>
        <begin position="32"/>
        <end position="110"/>
    </location>
</feature>
<dbReference type="Pfam" id="PF00383">
    <property type="entry name" value="dCMP_cyt_deam_1"/>
    <property type="match status" value="1"/>
</dbReference>
<dbReference type="InterPro" id="IPR016192">
    <property type="entry name" value="APOBEC/CMP_deaminase_Zn-bd"/>
</dbReference>
<evidence type="ECO:0000256" key="1">
    <source>
        <dbReference type="ARBA" id="ARBA00022723"/>
    </source>
</evidence>
<dbReference type="EMBL" id="MN740468">
    <property type="protein sequence ID" value="QHU28041.1"/>
    <property type="molecule type" value="Genomic_DNA"/>
</dbReference>
<reference evidence="4" key="1">
    <citation type="journal article" date="2020" name="Nature">
        <title>Giant virus diversity and host interactions through global metagenomics.</title>
        <authorList>
            <person name="Schulz F."/>
            <person name="Roux S."/>
            <person name="Paez-Espino D."/>
            <person name="Jungbluth S."/>
            <person name="Walsh D.A."/>
            <person name="Denef V.J."/>
            <person name="McMahon K.D."/>
            <person name="Konstantinidis K.T."/>
            <person name="Eloe-Fadrosh E.A."/>
            <person name="Kyrpides N.C."/>
            <person name="Woyke T."/>
        </authorList>
    </citation>
    <scope>NUCLEOTIDE SEQUENCE</scope>
    <source>
        <strain evidence="4">GVMAG-M-3300027770-17</strain>
    </source>
</reference>